<dbReference type="InterPro" id="IPR000182">
    <property type="entry name" value="GNAT_dom"/>
</dbReference>
<reference evidence="4 5" key="1">
    <citation type="submission" date="2020-08" db="EMBL/GenBank/DDBJ databases">
        <title>Genomic Encyclopedia of Type Strains, Phase IV (KMG-IV): sequencing the most valuable type-strain genomes for metagenomic binning, comparative biology and taxonomic classification.</title>
        <authorList>
            <person name="Goeker M."/>
        </authorList>
    </citation>
    <scope>NUCLEOTIDE SEQUENCE [LARGE SCALE GENOMIC DNA]</scope>
    <source>
        <strain evidence="4 5">DSM 15743</strain>
    </source>
</reference>
<keyword evidence="1 4" id="KW-0808">Transferase</keyword>
<keyword evidence="2" id="KW-0012">Acyltransferase</keyword>
<gene>
    <name evidence="4" type="ORF">GGR34_001314</name>
</gene>
<dbReference type="Proteomes" id="UP000519439">
    <property type="component" value="Unassembled WGS sequence"/>
</dbReference>
<keyword evidence="5" id="KW-1185">Reference proteome</keyword>
<evidence type="ECO:0000313" key="4">
    <source>
        <dbReference type="EMBL" id="MBB4039672.1"/>
    </source>
</evidence>
<dbReference type="PROSITE" id="PS51186">
    <property type="entry name" value="GNAT"/>
    <property type="match status" value="1"/>
</dbReference>
<dbReference type="InterPro" id="IPR050832">
    <property type="entry name" value="Bact_Acetyltransf"/>
</dbReference>
<dbReference type="EMBL" id="JACIDC010000003">
    <property type="protein sequence ID" value="MBB4039672.1"/>
    <property type="molecule type" value="Genomic_DNA"/>
</dbReference>
<dbReference type="Pfam" id="PF00583">
    <property type="entry name" value="Acetyltransf_1"/>
    <property type="match status" value="1"/>
</dbReference>
<evidence type="ECO:0000256" key="2">
    <source>
        <dbReference type="ARBA" id="ARBA00023315"/>
    </source>
</evidence>
<evidence type="ECO:0000256" key="1">
    <source>
        <dbReference type="ARBA" id="ARBA00022679"/>
    </source>
</evidence>
<evidence type="ECO:0000313" key="5">
    <source>
        <dbReference type="Proteomes" id="UP000519439"/>
    </source>
</evidence>
<name>A0A7W6IDV3_9HYPH</name>
<sequence length="172" mass="19026">MFDSILEQFVGPPALSTVTLSDLRDRPEFADAVADRVWRAFWKDKGHPLSLLTGLVAESFGPGSIPTALVAHEGERFLGTVSIIACDEETRPHCTPWIAALWVEPEVRRHGIGASLVERACAFAFATGIGRVYLLSGPHRRAFYERQGWSLFETLEDGMSIMIRNAEEDVPA</sequence>
<dbReference type="CDD" id="cd04301">
    <property type="entry name" value="NAT_SF"/>
    <property type="match status" value="1"/>
</dbReference>
<dbReference type="PANTHER" id="PTHR43877">
    <property type="entry name" value="AMINOALKYLPHOSPHONATE N-ACETYLTRANSFERASE-RELATED-RELATED"/>
    <property type="match status" value="1"/>
</dbReference>
<feature type="domain" description="N-acetyltransferase" evidence="3">
    <location>
        <begin position="13"/>
        <end position="167"/>
    </location>
</feature>
<comment type="caution">
    <text evidence="4">The sequence shown here is derived from an EMBL/GenBank/DDBJ whole genome shotgun (WGS) entry which is preliminary data.</text>
</comment>
<dbReference type="InterPro" id="IPR016181">
    <property type="entry name" value="Acyl_CoA_acyltransferase"/>
</dbReference>
<dbReference type="SUPFAM" id="SSF55729">
    <property type="entry name" value="Acyl-CoA N-acyltransferases (Nat)"/>
    <property type="match status" value="1"/>
</dbReference>
<accession>A0A7W6IDV3</accession>
<dbReference type="RefSeq" id="WP_245265275.1">
    <property type="nucleotide sequence ID" value="NZ_JACIDC010000003.1"/>
</dbReference>
<evidence type="ECO:0000259" key="3">
    <source>
        <dbReference type="PROSITE" id="PS51186"/>
    </source>
</evidence>
<protein>
    <submittedName>
        <fullName evidence="4">GNAT superfamily N-acetyltransferase</fullName>
    </submittedName>
</protein>
<proteinExistence type="predicted"/>
<dbReference type="AlphaFoldDB" id="A0A7W6IDV3"/>
<dbReference type="GO" id="GO:0016747">
    <property type="term" value="F:acyltransferase activity, transferring groups other than amino-acyl groups"/>
    <property type="evidence" value="ECO:0007669"/>
    <property type="project" value="InterPro"/>
</dbReference>
<organism evidence="4 5">
    <name type="scientific">Microvirga flocculans</name>
    <dbReference type="NCBI Taxonomy" id="217168"/>
    <lineage>
        <taxon>Bacteria</taxon>
        <taxon>Pseudomonadati</taxon>
        <taxon>Pseudomonadota</taxon>
        <taxon>Alphaproteobacteria</taxon>
        <taxon>Hyphomicrobiales</taxon>
        <taxon>Methylobacteriaceae</taxon>
        <taxon>Microvirga</taxon>
    </lineage>
</organism>
<dbReference type="Gene3D" id="3.40.630.30">
    <property type="match status" value="1"/>
</dbReference>